<comment type="caution">
    <text evidence="4">The sequence shown here is derived from an EMBL/GenBank/DDBJ whole genome shotgun (WGS) entry which is preliminary data.</text>
</comment>
<dbReference type="Pfam" id="PF01740">
    <property type="entry name" value="STAS"/>
    <property type="match status" value="1"/>
</dbReference>
<dbReference type="PROSITE" id="PS50801">
    <property type="entry name" value="STAS"/>
    <property type="match status" value="1"/>
</dbReference>
<keyword evidence="5" id="KW-1185">Reference proteome</keyword>
<evidence type="ECO:0000259" key="3">
    <source>
        <dbReference type="PROSITE" id="PS50801"/>
    </source>
</evidence>
<evidence type="ECO:0000313" key="4">
    <source>
        <dbReference type="EMBL" id="OXR41940.1"/>
    </source>
</evidence>
<dbReference type="InterPro" id="IPR036513">
    <property type="entry name" value="STAS_dom_sf"/>
</dbReference>
<dbReference type="NCBIfam" id="TIGR00377">
    <property type="entry name" value="ant_ant_sig"/>
    <property type="match status" value="1"/>
</dbReference>
<dbReference type="PANTHER" id="PTHR33495">
    <property type="entry name" value="ANTI-SIGMA FACTOR ANTAGONIST TM_1081-RELATED-RELATED"/>
    <property type="match status" value="1"/>
</dbReference>
<gene>
    <name evidence="4" type="primary">rsfB_3</name>
    <name evidence="4" type="ORF">B7C42_05924</name>
</gene>
<name>A0A231GZB8_9NOCA</name>
<dbReference type="SUPFAM" id="SSF52091">
    <property type="entry name" value="SpoIIaa-like"/>
    <property type="match status" value="1"/>
</dbReference>
<dbReference type="InterPro" id="IPR002645">
    <property type="entry name" value="STAS_dom"/>
</dbReference>
<comment type="similarity">
    <text evidence="1 2">Belongs to the anti-sigma-factor antagonist family.</text>
</comment>
<dbReference type="InterPro" id="IPR003658">
    <property type="entry name" value="Anti-sigma_ant"/>
</dbReference>
<feature type="domain" description="STAS" evidence="3">
    <location>
        <begin position="22"/>
        <end position="112"/>
    </location>
</feature>
<organism evidence="4 5">
    <name type="scientific">Nocardia cerradoensis</name>
    <dbReference type="NCBI Taxonomy" id="85688"/>
    <lineage>
        <taxon>Bacteria</taxon>
        <taxon>Bacillati</taxon>
        <taxon>Actinomycetota</taxon>
        <taxon>Actinomycetes</taxon>
        <taxon>Mycobacteriales</taxon>
        <taxon>Nocardiaceae</taxon>
        <taxon>Nocardia</taxon>
    </lineage>
</organism>
<sequence length="133" mass="13700">MYTSVMYGGGEEMSVLVDDNGLSVEVDRTGGALVISAHGDVDAMTADQLQSVLDRMSEAFEDADQAAPVIDLSGVGFLGSAGLSVLHAAATTVTPRRLRVVASGAAKRVIQVTGLDRMVSVYDDLASAGVGVR</sequence>
<protein>
    <recommendedName>
        <fullName evidence="2">Anti-sigma factor antagonist</fullName>
    </recommendedName>
</protein>
<dbReference type="AlphaFoldDB" id="A0A231GZB8"/>
<evidence type="ECO:0000313" key="5">
    <source>
        <dbReference type="Proteomes" id="UP000215506"/>
    </source>
</evidence>
<dbReference type="EMBL" id="NGAF01000016">
    <property type="protein sequence ID" value="OXR41940.1"/>
    <property type="molecule type" value="Genomic_DNA"/>
</dbReference>
<dbReference type="Proteomes" id="UP000215506">
    <property type="component" value="Unassembled WGS sequence"/>
</dbReference>
<dbReference type="GO" id="GO:0043856">
    <property type="term" value="F:anti-sigma factor antagonist activity"/>
    <property type="evidence" value="ECO:0007669"/>
    <property type="project" value="InterPro"/>
</dbReference>
<dbReference type="CDD" id="cd07043">
    <property type="entry name" value="STAS_anti-anti-sigma_factors"/>
    <property type="match status" value="1"/>
</dbReference>
<reference evidence="4 5" key="1">
    <citation type="submission" date="2017-07" db="EMBL/GenBank/DDBJ databases">
        <title>First draft Genome Sequence of Nocardia cerradoensis isolated from human infection.</title>
        <authorList>
            <person name="Carrasco G."/>
        </authorList>
    </citation>
    <scope>NUCLEOTIDE SEQUENCE [LARGE SCALE GENOMIC DNA]</scope>
    <source>
        <strain evidence="4 5">CNM20130759</strain>
    </source>
</reference>
<evidence type="ECO:0000256" key="1">
    <source>
        <dbReference type="ARBA" id="ARBA00009013"/>
    </source>
</evidence>
<dbReference type="Gene3D" id="3.30.750.24">
    <property type="entry name" value="STAS domain"/>
    <property type="match status" value="1"/>
</dbReference>
<dbReference type="PANTHER" id="PTHR33495:SF13">
    <property type="entry name" value="ANTI-SIGMA-F FACTOR ANTAGONIST RSFB"/>
    <property type="match status" value="1"/>
</dbReference>
<proteinExistence type="inferred from homology"/>
<accession>A0A231GZB8</accession>
<evidence type="ECO:0000256" key="2">
    <source>
        <dbReference type="RuleBase" id="RU003749"/>
    </source>
</evidence>